<dbReference type="InterPro" id="IPR045713">
    <property type="entry name" value="DUF6069"/>
</dbReference>
<evidence type="ECO:0000313" key="3">
    <source>
        <dbReference type="Proteomes" id="UP001596408"/>
    </source>
</evidence>
<accession>A0ABD5U748</accession>
<evidence type="ECO:0000313" key="2">
    <source>
        <dbReference type="EMBL" id="MFC6826923.1"/>
    </source>
</evidence>
<feature type="transmembrane region" description="Helical" evidence="1">
    <location>
        <begin position="94"/>
        <end position="117"/>
    </location>
</feature>
<feature type="transmembrane region" description="Helical" evidence="1">
    <location>
        <begin position="27"/>
        <end position="48"/>
    </location>
</feature>
<proteinExistence type="predicted"/>
<keyword evidence="1" id="KW-0812">Transmembrane</keyword>
<name>A0ABD5U748_9EURY</name>
<feature type="transmembrane region" description="Helical" evidence="1">
    <location>
        <begin position="123"/>
        <end position="144"/>
    </location>
</feature>
<sequence>MVTTTTPPSTRYAVPTGAGELVRRTTAGVLVAVVALLLVRTVVALSGANLGATGANDPFALGPGIAAATVAGVGAAVVYAALVRLTDRPVRKFVAAAAVVFAVMLVPVIVFAPTLGVTAVGQAVLVVSHVVVAVPLVAFVTGAIRV</sequence>
<gene>
    <name evidence="2" type="ORF">ACFQEV_18265</name>
</gene>
<reference evidence="2 3" key="1">
    <citation type="journal article" date="2019" name="Int. J. Syst. Evol. Microbiol.">
        <title>The Global Catalogue of Microorganisms (GCM) 10K type strain sequencing project: providing services to taxonomists for standard genome sequencing and annotation.</title>
        <authorList>
            <consortium name="The Broad Institute Genomics Platform"/>
            <consortium name="The Broad Institute Genome Sequencing Center for Infectious Disease"/>
            <person name="Wu L."/>
            <person name="Ma J."/>
        </authorList>
    </citation>
    <scope>NUCLEOTIDE SEQUENCE [LARGE SCALE GENOMIC DNA]</scope>
    <source>
        <strain evidence="2 3">YIM 94188</strain>
    </source>
</reference>
<keyword evidence="3" id="KW-1185">Reference proteome</keyword>
<dbReference type="Pfam" id="PF19545">
    <property type="entry name" value="DUF6069"/>
    <property type="match status" value="1"/>
</dbReference>
<comment type="caution">
    <text evidence="2">The sequence shown here is derived from an EMBL/GenBank/DDBJ whole genome shotgun (WGS) entry which is preliminary data.</text>
</comment>
<feature type="transmembrane region" description="Helical" evidence="1">
    <location>
        <begin position="60"/>
        <end position="82"/>
    </location>
</feature>
<dbReference type="AlphaFoldDB" id="A0ABD5U748"/>
<dbReference type="RefSeq" id="WP_379699117.1">
    <property type="nucleotide sequence ID" value="NZ_JBHSXH010000015.1"/>
</dbReference>
<keyword evidence="1" id="KW-1133">Transmembrane helix</keyword>
<dbReference type="Proteomes" id="UP001596408">
    <property type="component" value="Unassembled WGS sequence"/>
</dbReference>
<dbReference type="EMBL" id="JBHSXH010000015">
    <property type="protein sequence ID" value="MFC6826923.1"/>
    <property type="molecule type" value="Genomic_DNA"/>
</dbReference>
<organism evidence="2 3">
    <name type="scientific">Halopelagius fulvigenes</name>
    <dbReference type="NCBI Taxonomy" id="1198324"/>
    <lineage>
        <taxon>Archaea</taxon>
        <taxon>Methanobacteriati</taxon>
        <taxon>Methanobacteriota</taxon>
        <taxon>Stenosarchaea group</taxon>
        <taxon>Halobacteria</taxon>
        <taxon>Halobacteriales</taxon>
        <taxon>Haloferacaceae</taxon>
    </lineage>
</organism>
<keyword evidence="1" id="KW-0472">Membrane</keyword>
<evidence type="ECO:0000256" key="1">
    <source>
        <dbReference type="SAM" id="Phobius"/>
    </source>
</evidence>
<protein>
    <submittedName>
        <fullName evidence="2">DUF6069 family protein</fullName>
    </submittedName>
</protein>